<evidence type="ECO:0000256" key="1">
    <source>
        <dbReference type="ARBA" id="ARBA00004651"/>
    </source>
</evidence>
<evidence type="ECO:0000259" key="7">
    <source>
        <dbReference type="PROSITE" id="PS50850"/>
    </source>
</evidence>
<evidence type="ECO:0000256" key="4">
    <source>
        <dbReference type="ARBA" id="ARBA00022989"/>
    </source>
</evidence>
<feature type="transmembrane region" description="Helical" evidence="6">
    <location>
        <begin position="80"/>
        <end position="100"/>
    </location>
</feature>
<keyword evidence="2" id="KW-1003">Cell membrane</keyword>
<evidence type="ECO:0000313" key="9">
    <source>
        <dbReference type="Proteomes" id="UP000680206"/>
    </source>
</evidence>
<evidence type="ECO:0000256" key="2">
    <source>
        <dbReference type="ARBA" id="ARBA00022475"/>
    </source>
</evidence>
<proteinExistence type="predicted"/>
<organism evidence="8 9">
    <name type="scientific">Actinomadura violacea</name>
    <dbReference type="NCBI Taxonomy" id="2819934"/>
    <lineage>
        <taxon>Bacteria</taxon>
        <taxon>Bacillati</taxon>
        <taxon>Actinomycetota</taxon>
        <taxon>Actinomycetes</taxon>
        <taxon>Streptosporangiales</taxon>
        <taxon>Thermomonosporaceae</taxon>
        <taxon>Actinomadura</taxon>
    </lineage>
</organism>
<reference evidence="8 9" key="1">
    <citation type="submission" date="2021-03" db="EMBL/GenBank/DDBJ databases">
        <title>Actinomadura violae sp. nov., isolated from lichen in Thailand.</title>
        <authorList>
            <person name="Kanchanasin P."/>
            <person name="Saeng-In P."/>
            <person name="Phongsopitanun W."/>
            <person name="Yuki M."/>
            <person name="Kudo T."/>
            <person name="Ohkuma M."/>
            <person name="Tanasupawat S."/>
        </authorList>
    </citation>
    <scope>NUCLEOTIDE SEQUENCE [LARGE SCALE GENOMIC DNA]</scope>
    <source>
        <strain evidence="8 9">LCR2-06</strain>
    </source>
</reference>
<dbReference type="PANTHER" id="PTHR43124:SF3">
    <property type="entry name" value="CHLORAMPHENICOL EFFLUX PUMP RV0191"/>
    <property type="match status" value="1"/>
</dbReference>
<comment type="caution">
    <text evidence="8">The sequence shown here is derived from an EMBL/GenBank/DDBJ whole genome shotgun (WGS) entry which is preliminary data.</text>
</comment>
<feature type="transmembrane region" description="Helical" evidence="6">
    <location>
        <begin position="12"/>
        <end position="32"/>
    </location>
</feature>
<dbReference type="InterPro" id="IPR036259">
    <property type="entry name" value="MFS_trans_sf"/>
</dbReference>
<keyword evidence="9" id="KW-1185">Reference proteome</keyword>
<feature type="transmembrane region" description="Helical" evidence="6">
    <location>
        <begin position="246"/>
        <end position="266"/>
    </location>
</feature>
<feature type="transmembrane region" description="Helical" evidence="6">
    <location>
        <begin position="140"/>
        <end position="158"/>
    </location>
</feature>
<gene>
    <name evidence="8" type="ORF">J4709_31565</name>
</gene>
<feature type="transmembrane region" description="Helical" evidence="6">
    <location>
        <begin position="307"/>
        <end position="325"/>
    </location>
</feature>
<dbReference type="PROSITE" id="PS50850">
    <property type="entry name" value="MFS"/>
    <property type="match status" value="1"/>
</dbReference>
<sequence>MQMTETPAGARAWAAVLAVTLGIFALMTSELLPVGLLTPVGRDLGVADGTAGLMLTVPGLVAAVSAPLITVLAAGADRRLLLVCLVGLVAVANLACAAATHFAVMLLARVVIGVGVGGFWAIAGGLAVRLVPPRHVGRATAVVFGGVSTASVLGVPAGTSIGDLTGWRTGFAAVGVLGLLALAGLLALVPKLPSQGTIGFGDLGLLLRENAAVRLGVLITVLVVGGHFTAYTFVRPVLHAVGVEDGLVGALLMAYGVAGVAGNFAAGARSARHLRTTLLQICVAIGAVTAVLALAEPGPAGGTGLLIVWGLAYGGVSVCLQNWMLKAAPATTESASSLLVAAFNLSIALGALGGGAVADHAGLSGALAVTALLLLAAAALIGVARTPRLSTPPTAPDRR</sequence>
<dbReference type="CDD" id="cd17324">
    <property type="entry name" value="MFS_NepI_like"/>
    <property type="match status" value="1"/>
</dbReference>
<dbReference type="InterPro" id="IPR011701">
    <property type="entry name" value="MFS"/>
</dbReference>
<dbReference type="EMBL" id="JAGEPF010000020">
    <property type="protein sequence ID" value="MBO2462123.1"/>
    <property type="molecule type" value="Genomic_DNA"/>
</dbReference>
<evidence type="ECO:0000313" key="8">
    <source>
        <dbReference type="EMBL" id="MBO2462123.1"/>
    </source>
</evidence>
<evidence type="ECO:0000256" key="3">
    <source>
        <dbReference type="ARBA" id="ARBA00022692"/>
    </source>
</evidence>
<keyword evidence="3 6" id="KW-0812">Transmembrane</keyword>
<feature type="transmembrane region" description="Helical" evidence="6">
    <location>
        <begin position="106"/>
        <end position="128"/>
    </location>
</feature>
<comment type="subcellular location">
    <subcellularLocation>
        <location evidence="1">Cell membrane</location>
        <topology evidence="1">Multi-pass membrane protein</topology>
    </subcellularLocation>
</comment>
<protein>
    <submittedName>
        <fullName evidence="8">MFS transporter</fullName>
    </submittedName>
</protein>
<accession>A0ABS3S072</accession>
<dbReference type="InterPro" id="IPR020846">
    <property type="entry name" value="MFS_dom"/>
</dbReference>
<feature type="transmembrane region" description="Helical" evidence="6">
    <location>
        <begin position="337"/>
        <end position="357"/>
    </location>
</feature>
<keyword evidence="4 6" id="KW-1133">Transmembrane helix</keyword>
<dbReference type="Gene3D" id="1.20.1250.20">
    <property type="entry name" value="MFS general substrate transporter like domains"/>
    <property type="match status" value="1"/>
</dbReference>
<feature type="domain" description="Major facilitator superfamily (MFS) profile" evidence="7">
    <location>
        <begin position="15"/>
        <end position="394"/>
    </location>
</feature>
<feature type="transmembrane region" description="Helical" evidence="6">
    <location>
        <begin position="52"/>
        <end position="73"/>
    </location>
</feature>
<dbReference type="Pfam" id="PF07690">
    <property type="entry name" value="MFS_1"/>
    <property type="match status" value="1"/>
</dbReference>
<dbReference type="PANTHER" id="PTHR43124">
    <property type="entry name" value="PURINE EFFLUX PUMP PBUE"/>
    <property type="match status" value="1"/>
</dbReference>
<feature type="transmembrane region" description="Helical" evidence="6">
    <location>
        <begin position="170"/>
        <end position="190"/>
    </location>
</feature>
<dbReference type="SUPFAM" id="SSF103473">
    <property type="entry name" value="MFS general substrate transporter"/>
    <property type="match status" value="1"/>
</dbReference>
<feature type="transmembrane region" description="Helical" evidence="6">
    <location>
        <begin position="211"/>
        <end position="234"/>
    </location>
</feature>
<keyword evidence="5 6" id="KW-0472">Membrane</keyword>
<name>A0ABS3S072_9ACTN</name>
<evidence type="ECO:0000256" key="5">
    <source>
        <dbReference type="ARBA" id="ARBA00023136"/>
    </source>
</evidence>
<feature type="transmembrane region" description="Helical" evidence="6">
    <location>
        <begin position="278"/>
        <end position="295"/>
    </location>
</feature>
<dbReference type="InterPro" id="IPR050189">
    <property type="entry name" value="MFS_Efflux_Transporters"/>
</dbReference>
<feature type="transmembrane region" description="Helical" evidence="6">
    <location>
        <begin position="363"/>
        <end position="384"/>
    </location>
</feature>
<evidence type="ECO:0000256" key="6">
    <source>
        <dbReference type="SAM" id="Phobius"/>
    </source>
</evidence>
<dbReference type="Proteomes" id="UP000680206">
    <property type="component" value="Unassembled WGS sequence"/>
</dbReference>